<accession>A0A7D5Z606</accession>
<feature type="compositionally biased region" description="Low complexity" evidence="2">
    <location>
        <begin position="56"/>
        <end position="78"/>
    </location>
</feature>
<dbReference type="Pfam" id="PF02839">
    <property type="entry name" value="CBM_5_12"/>
    <property type="match status" value="2"/>
</dbReference>
<evidence type="ECO:0000256" key="2">
    <source>
        <dbReference type="SAM" id="MobiDB-lite"/>
    </source>
</evidence>
<dbReference type="GO" id="GO:0005975">
    <property type="term" value="P:carbohydrate metabolic process"/>
    <property type="evidence" value="ECO:0007669"/>
    <property type="project" value="InterPro"/>
</dbReference>
<feature type="domain" description="Chitin-binding type-3" evidence="4">
    <location>
        <begin position="174"/>
        <end position="217"/>
    </location>
</feature>
<feature type="signal peptide" evidence="3">
    <location>
        <begin position="1"/>
        <end position="21"/>
    </location>
</feature>
<dbReference type="GO" id="GO:0005576">
    <property type="term" value="C:extracellular region"/>
    <property type="evidence" value="ECO:0007669"/>
    <property type="project" value="InterPro"/>
</dbReference>
<dbReference type="AlphaFoldDB" id="A0A7D5Z606"/>
<evidence type="ECO:0000259" key="4">
    <source>
        <dbReference type="SMART" id="SM00495"/>
    </source>
</evidence>
<dbReference type="GO" id="GO:0004553">
    <property type="term" value="F:hydrolase activity, hydrolyzing O-glycosyl compounds"/>
    <property type="evidence" value="ECO:0007669"/>
    <property type="project" value="InterPro"/>
</dbReference>
<keyword evidence="6" id="KW-1185">Reference proteome</keyword>
<evidence type="ECO:0000256" key="3">
    <source>
        <dbReference type="SAM" id="SignalP"/>
    </source>
</evidence>
<evidence type="ECO:0000256" key="1">
    <source>
        <dbReference type="ARBA" id="ARBA00022801"/>
    </source>
</evidence>
<feature type="domain" description="Chitin-binding type-3" evidence="4">
    <location>
        <begin position="125"/>
        <end position="168"/>
    </location>
</feature>
<organism evidence="5 6">
    <name type="scientific">Chitinibacter fontanus</name>
    <dbReference type="NCBI Taxonomy" id="1737446"/>
    <lineage>
        <taxon>Bacteria</taxon>
        <taxon>Pseudomonadati</taxon>
        <taxon>Pseudomonadota</taxon>
        <taxon>Betaproteobacteria</taxon>
        <taxon>Neisseriales</taxon>
        <taxon>Chitinibacteraceae</taxon>
        <taxon>Chitinibacter</taxon>
    </lineage>
</organism>
<evidence type="ECO:0000313" key="6">
    <source>
        <dbReference type="Proteomes" id="UP000510822"/>
    </source>
</evidence>
<dbReference type="Gene3D" id="2.10.10.20">
    <property type="entry name" value="Carbohydrate-binding module superfamily 5/12"/>
    <property type="match status" value="2"/>
</dbReference>
<reference evidence="5 6" key="1">
    <citation type="journal article" date="2016" name="Int. J. Syst. Evol. Microbiol.">
        <title>Chitinibacter fontanus sp. nov., isolated from a spring.</title>
        <authorList>
            <person name="Sheu S.Y."/>
            <person name="Li Y.S."/>
            <person name="Young C.C."/>
            <person name="Chen W.M."/>
        </authorList>
    </citation>
    <scope>NUCLEOTIDE SEQUENCE [LARGE SCALE GENOMIC DNA]</scope>
    <source>
        <strain evidence="5 6">STM-7</strain>
    </source>
</reference>
<dbReference type="KEGG" id="cfon:HZU75_08380"/>
<dbReference type="PROSITE" id="PS51257">
    <property type="entry name" value="PROKAR_LIPOPROTEIN"/>
    <property type="match status" value="1"/>
</dbReference>
<gene>
    <name evidence="5" type="ORF">HZU75_08380</name>
</gene>
<proteinExistence type="predicted"/>
<name>A0A7D5Z606_9NEIS</name>
<keyword evidence="1" id="KW-0378">Hydrolase</keyword>
<evidence type="ECO:0000313" key="5">
    <source>
        <dbReference type="EMBL" id="QLI81543.1"/>
    </source>
</evidence>
<keyword evidence="3" id="KW-0732">Signal</keyword>
<dbReference type="EMBL" id="CP058952">
    <property type="protein sequence ID" value="QLI81543.1"/>
    <property type="molecule type" value="Genomic_DNA"/>
</dbReference>
<feature type="chain" id="PRO_5028866131" description="Chitin-binding type-3 domain-containing protein" evidence="3">
    <location>
        <begin position="22"/>
        <end position="390"/>
    </location>
</feature>
<dbReference type="SUPFAM" id="SSF51055">
    <property type="entry name" value="Carbohydrate binding domain"/>
    <property type="match status" value="2"/>
</dbReference>
<dbReference type="InterPro" id="IPR036573">
    <property type="entry name" value="CBM_sf_5/12"/>
</dbReference>
<dbReference type="GO" id="GO:0030246">
    <property type="term" value="F:carbohydrate binding"/>
    <property type="evidence" value="ECO:0007669"/>
    <property type="project" value="InterPro"/>
</dbReference>
<dbReference type="CDD" id="cd12215">
    <property type="entry name" value="ChiC_BD"/>
    <property type="match status" value="2"/>
</dbReference>
<dbReference type="SMART" id="SM00495">
    <property type="entry name" value="ChtBD3"/>
    <property type="match status" value="2"/>
</dbReference>
<protein>
    <recommendedName>
        <fullName evidence="4">Chitin-binding type-3 domain-containing protein</fullName>
    </recommendedName>
</protein>
<dbReference type="RefSeq" id="WP_180308668.1">
    <property type="nucleotide sequence ID" value="NZ_CP058952.1"/>
</dbReference>
<dbReference type="InterPro" id="IPR003610">
    <property type="entry name" value="CBM5/12"/>
</dbReference>
<sequence>MKLSLLMLCFGAVFTGQVAQACYAPYPAPTLPAGLDGKLPTVNPDVNTPPSPSPTPVTITPTPAPQSTTSTITPTPLPIVTATPTPTLPGGCPVTPTYFSNTATLAALNNADTDKVYGVASTPAPAAWSASAIYNLGDIVSFEGVSYKAKWWTQNEMPGQAWGAWEAQSALSGPQVWSRSKVYNAGDLVIWNDRLYQARWWTQNNQPDQAGSPWEDKGVAPVSANRPVQFTAKVTKQTSGEMDVSVDLGSYIYPVQYVYRATDACTSTLSIEGEQPANMVPPRTERWEIHLDGKVVASQQGPYLMSVPAVMPPPPPIIARNADQSCSVAPGTVVASFSSVKGGVVAASTRLTSEQAKGNYLSVWLCNGDLCRPSPLLRAYKFGIPTHIQY</sequence>
<feature type="region of interest" description="Disordered" evidence="2">
    <location>
        <begin position="37"/>
        <end position="78"/>
    </location>
</feature>
<dbReference type="Proteomes" id="UP000510822">
    <property type="component" value="Chromosome"/>
</dbReference>